<name>A0A8H4U7R8_9HYPO</name>
<feature type="compositionally biased region" description="Polar residues" evidence="1">
    <location>
        <begin position="76"/>
        <end position="92"/>
    </location>
</feature>
<reference evidence="2" key="1">
    <citation type="journal article" date="2020" name="BMC Genomics">
        <title>Correction to: Identification and distribution of gene clusters required for synthesis of sphingolipid metabolism inhibitors in diverse species of the filamentous fungus Fusarium.</title>
        <authorList>
            <person name="Kim H.S."/>
            <person name="Lohmar J.M."/>
            <person name="Busman M."/>
            <person name="Brown D.W."/>
            <person name="Naumann T.A."/>
            <person name="Divon H.H."/>
            <person name="Lysoe E."/>
            <person name="Uhlig S."/>
            <person name="Proctor R.H."/>
        </authorList>
    </citation>
    <scope>NUCLEOTIDE SEQUENCE</scope>
    <source>
        <strain evidence="2">NRRL 22465</strain>
    </source>
</reference>
<comment type="caution">
    <text evidence="2">The sequence shown here is derived from an EMBL/GenBank/DDBJ whole genome shotgun (WGS) entry which is preliminary data.</text>
</comment>
<organism evidence="2 3">
    <name type="scientific">Fusarium zealandicum</name>
    <dbReference type="NCBI Taxonomy" id="1053134"/>
    <lineage>
        <taxon>Eukaryota</taxon>
        <taxon>Fungi</taxon>
        <taxon>Dikarya</taxon>
        <taxon>Ascomycota</taxon>
        <taxon>Pezizomycotina</taxon>
        <taxon>Sordariomycetes</taxon>
        <taxon>Hypocreomycetidae</taxon>
        <taxon>Hypocreales</taxon>
        <taxon>Nectriaceae</taxon>
        <taxon>Fusarium</taxon>
        <taxon>Fusarium staphyleae species complex</taxon>
    </lineage>
</organism>
<evidence type="ECO:0000313" key="2">
    <source>
        <dbReference type="EMBL" id="KAF4971155.1"/>
    </source>
</evidence>
<reference evidence="2" key="2">
    <citation type="submission" date="2020-05" db="EMBL/GenBank/DDBJ databases">
        <authorList>
            <person name="Kim H.-S."/>
            <person name="Proctor R.H."/>
            <person name="Brown D.W."/>
        </authorList>
    </citation>
    <scope>NUCLEOTIDE SEQUENCE</scope>
    <source>
        <strain evidence="2">NRRL 22465</strain>
    </source>
</reference>
<dbReference type="Proteomes" id="UP000635477">
    <property type="component" value="Unassembled WGS sequence"/>
</dbReference>
<feature type="region of interest" description="Disordered" evidence="1">
    <location>
        <begin position="56"/>
        <end position="92"/>
    </location>
</feature>
<protein>
    <submittedName>
        <fullName evidence="2">Uncharacterized protein</fullName>
    </submittedName>
</protein>
<proteinExistence type="predicted"/>
<evidence type="ECO:0000313" key="3">
    <source>
        <dbReference type="Proteomes" id="UP000635477"/>
    </source>
</evidence>
<evidence type="ECO:0000256" key="1">
    <source>
        <dbReference type="SAM" id="MobiDB-lite"/>
    </source>
</evidence>
<accession>A0A8H4U7R8</accession>
<dbReference type="AlphaFoldDB" id="A0A8H4U7R8"/>
<sequence length="245" mass="26284">MKLISRVSFTSILSAKDNLEAYVTIPPPTFSHPSFNTTCSPRDIDTVSARSLIANPRSSLSGLDDPAPCKLCKPQPLQTRSPNSSPVDSGQGPPSTISCVLFVGGFGAAQLSRMPWFSQCPLHDPAQASPRPHFSFRTRAAKLPQGHRRTRPSLASQGSTKETAIIAALRLLGAQSSRNCRTVLRWPPTPYCEACSNLAATYVSCSAPTGRRTAMRISTALCFTWGIALPRLQAPSSHLSAASFC</sequence>
<keyword evidence="3" id="KW-1185">Reference proteome</keyword>
<gene>
    <name evidence="2" type="ORF">FZEAL_9909</name>
</gene>
<dbReference type="EMBL" id="JABEYC010000982">
    <property type="protein sequence ID" value="KAF4971155.1"/>
    <property type="molecule type" value="Genomic_DNA"/>
</dbReference>